<evidence type="ECO:0000313" key="2">
    <source>
        <dbReference type="Proteomes" id="UP001148737"/>
    </source>
</evidence>
<protein>
    <submittedName>
        <fullName evidence="1">Uncharacterized protein</fullName>
    </submittedName>
</protein>
<reference evidence="1" key="1">
    <citation type="submission" date="2022-07" db="EMBL/GenBank/DDBJ databases">
        <title>Genome Sequence of Lecanicillium saksenae.</title>
        <authorList>
            <person name="Buettner E."/>
        </authorList>
    </citation>
    <scope>NUCLEOTIDE SEQUENCE</scope>
    <source>
        <strain evidence="1">VT-O1</strain>
    </source>
</reference>
<keyword evidence="2" id="KW-1185">Reference proteome</keyword>
<sequence>MSVVGSLTTTFTPAPSCASHIGYIISSADGGTFAVRGPLPAETECFPPGFPATEQAYYSPALCPSGFTTAALAAVAGIQVAKSTALCCPSVASMVFVDQTSYQGNITLPTQLACVNLTSAATVAPLTRVIDGSTITTDTTISTSATIAAYGVRVIFTSDDTDNVLEQPPDPERFNKVRLTYTNGTTSLHHDALSPGGKIGVGVGACFAAGLMAFGVLLLWRKKHYAHQQKPSMVSDTSETYEAVQASPRQIRRKPVASMTATSVSSMESPEAGRGYQPVMTTESPTDGRQSDARDCRKRVSDDLFFWKWEMLSIFISILTLLAMIVVLHVYESHLLEDWKPPISINAVISILSAIFKGSLGPPISEGISQLKWLFFTRQPGSLAALDSFDKASRGAWGSTLLIFDQFRAPTKSYVTSFGAMLAIVALITDPFAQATISLDSCQRNGSDIASIPRANHYTVTEEALFRYNPSSGVSEKMQLAAYIGALNPAANSSLSVPVLCTTGNCTYHADGNATFSTLTMCSSTWSADEDITSLEKSDGWTWSLGFGNEITQQSSKTFNASFITLPNTTRSSNDGSLWNSTSLLDVFILSMVRANDSNCDLPECTQIYQLNGERYKPKGFTFSLFPCVKTFSAGYTAGKYSEQVISEDYLHYFPDRYVFQLAVDRTIINGTWRPCTATESLNDSNTIQVWPPEEQQSHLKIQDRSDKTNKWYAPECVFEFNRPEKLSKFLGNTFFTDNRVEASTWANKLWRNGTTSLELVTAFADGLAISMGAEIRKGAVGPDMLREARGTTVLTKTCIRVHWSYLSFFAALFVLELLFLLVVIVLTHRSQLNADWKSSTLAVAFLGGGRARRKEWPVDRPESERSLRHAAKDVKVSLVSHSGDWKLATEDSEKQICERERPQAPMSGRTGTASHRGGLEEERDGQVYDI</sequence>
<dbReference type="Proteomes" id="UP001148737">
    <property type="component" value="Unassembled WGS sequence"/>
</dbReference>
<organism evidence="1 2">
    <name type="scientific">Lecanicillium saksenae</name>
    <dbReference type="NCBI Taxonomy" id="468837"/>
    <lineage>
        <taxon>Eukaryota</taxon>
        <taxon>Fungi</taxon>
        <taxon>Dikarya</taxon>
        <taxon>Ascomycota</taxon>
        <taxon>Pezizomycotina</taxon>
        <taxon>Sordariomycetes</taxon>
        <taxon>Hypocreomycetidae</taxon>
        <taxon>Hypocreales</taxon>
        <taxon>Cordycipitaceae</taxon>
        <taxon>Lecanicillium</taxon>
    </lineage>
</organism>
<dbReference type="EMBL" id="JANAKD010000156">
    <property type="protein sequence ID" value="KAJ3496843.1"/>
    <property type="molecule type" value="Genomic_DNA"/>
</dbReference>
<comment type="caution">
    <text evidence="1">The sequence shown here is derived from an EMBL/GenBank/DDBJ whole genome shotgun (WGS) entry which is preliminary data.</text>
</comment>
<name>A0ACC1R4F2_9HYPO</name>
<evidence type="ECO:0000313" key="1">
    <source>
        <dbReference type="EMBL" id="KAJ3496843.1"/>
    </source>
</evidence>
<accession>A0ACC1R4F2</accession>
<proteinExistence type="predicted"/>
<gene>
    <name evidence="1" type="ORF">NLG97_g2356</name>
</gene>